<proteinExistence type="predicted"/>
<dbReference type="Proteomes" id="UP000000851">
    <property type="component" value="Chromosome"/>
</dbReference>
<dbReference type="InterPro" id="IPR038694">
    <property type="entry name" value="DUF427_sf"/>
</dbReference>
<dbReference type="AlphaFoldDB" id="C7QD04"/>
<evidence type="ECO:0000313" key="2">
    <source>
        <dbReference type="EMBL" id="ACU70714.1"/>
    </source>
</evidence>
<dbReference type="EMBL" id="CP001700">
    <property type="protein sequence ID" value="ACU70714.1"/>
    <property type="molecule type" value="Genomic_DNA"/>
</dbReference>
<dbReference type="Gene3D" id="2.170.150.40">
    <property type="entry name" value="Domain of unknown function (DUF427)"/>
    <property type="match status" value="2"/>
</dbReference>
<organism evidence="2 3">
    <name type="scientific">Catenulispora acidiphila (strain DSM 44928 / JCM 14897 / NBRC 102108 / NRRL B-24433 / ID139908)</name>
    <dbReference type="NCBI Taxonomy" id="479433"/>
    <lineage>
        <taxon>Bacteria</taxon>
        <taxon>Bacillati</taxon>
        <taxon>Actinomycetota</taxon>
        <taxon>Actinomycetes</taxon>
        <taxon>Catenulisporales</taxon>
        <taxon>Catenulisporaceae</taxon>
        <taxon>Catenulispora</taxon>
    </lineage>
</organism>
<gene>
    <name evidence="2" type="ordered locus">Caci_1793</name>
</gene>
<dbReference type="HOGENOM" id="CLU_059611_0_0_11"/>
<dbReference type="STRING" id="479433.Caci_1793"/>
<protein>
    <recommendedName>
        <fullName evidence="1">DUF427 domain-containing protein</fullName>
    </recommendedName>
</protein>
<evidence type="ECO:0000259" key="1">
    <source>
        <dbReference type="Pfam" id="PF04248"/>
    </source>
</evidence>
<dbReference type="PANTHER" id="PTHR34310:SF9">
    <property type="entry name" value="BLR5716 PROTEIN"/>
    <property type="match status" value="1"/>
</dbReference>
<dbReference type="InParanoid" id="C7QD04"/>
<feature type="domain" description="DUF427" evidence="1">
    <location>
        <begin position="35"/>
        <end position="108"/>
    </location>
</feature>
<evidence type="ECO:0000313" key="3">
    <source>
        <dbReference type="Proteomes" id="UP000000851"/>
    </source>
</evidence>
<accession>C7QD04</accession>
<sequence>MTDPQVGTGLIREAKSIMADNARGRVKVETGAKRVRLYLENRLVADTLTPLLVWEKPFYPTYYVPAKDVLADLKPTGESEHSPSRGDAQVHDVLLAGATAPGKARTVPESPLEELRDAVRFDFDAFDWFEEDEPIYTHPRDPYSRIDVVASSRHFRAELDGVLLADSPNSMIAFETGLPPRYYVPITALNQDILRPSETVTHCPYKGAATYWSVQIGEEVRDDIIWGYRTPFAEVQKIAGLAAVYNEKVDIFLDGVLQERPKPRY</sequence>
<name>C7QD04_CATAD</name>
<dbReference type="InterPro" id="IPR007361">
    <property type="entry name" value="DUF427"/>
</dbReference>
<keyword evidence="3" id="KW-1185">Reference proteome</keyword>
<dbReference type="Pfam" id="PF04248">
    <property type="entry name" value="NTP_transf_9"/>
    <property type="match status" value="2"/>
</dbReference>
<dbReference type="KEGG" id="cai:Caci_1793"/>
<dbReference type="eggNOG" id="COG2343">
    <property type="taxonomic scope" value="Bacteria"/>
</dbReference>
<reference evidence="2 3" key="1">
    <citation type="journal article" date="2009" name="Stand. Genomic Sci.">
        <title>Complete genome sequence of Catenulispora acidiphila type strain (ID 139908).</title>
        <authorList>
            <person name="Copeland A."/>
            <person name="Lapidus A."/>
            <person name="Glavina Del Rio T."/>
            <person name="Nolan M."/>
            <person name="Lucas S."/>
            <person name="Chen F."/>
            <person name="Tice H."/>
            <person name="Cheng J.F."/>
            <person name="Bruce D."/>
            <person name="Goodwin L."/>
            <person name="Pitluck S."/>
            <person name="Mikhailova N."/>
            <person name="Pati A."/>
            <person name="Ivanova N."/>
            <person name="Mavromatis K."/>
            <person name="Chen A."/>
            <person name="Palaniappan K."/>
            <person name="Chain P."/>
            <person name="Land M."/>
            <person name="Hauser L."/>
            <person name="Chang Y.J."/>
            <person name="Jeffries C.D."/>
            <person name="Chertkov O."/>
            <person name="Brettin T."/>
            <person name="Detter J.C."/>
            <person name="Han C."/>
            <person name="Ali Z."/>
            <person name="Tindall B.J."/>
            <person name="Goker M."/>
            <person name="Bristow J."/>
            <person name="Eisen J.A."/>
            <person name="Markowitz V."/>
            <person name="Hugenholtz P."/>
            <person name="Kyrpides N.C."/>
            <person name="Klenk H.P."/>
        </authorList>
    </citation>
    <scope>NUCLEOTIDE SEQUENCE [LARGE SCALE GENOMIC DNA]</scope>
    <source>
        <strain evidence="3">DSM 44928 / JCM 14897 / NBRC 102108 / NRRL B-24433 / ID139908</strain>
    </source>
</reference>
<feature type="domain" description="DUF427" evidence="1">
    <location>
        <begin position="156"/>
        <end position="247"/>
    </location>
</feature>
<dbReference type="PANTHER" id="PTHR34310">
    <property type="entry name" value="DUF427 DOMAIN PROTEIN (AFU_ORTHOLOGUE AFUA_3G02220)"/>
    <property type="match status" value="1"/>
</dbReference>